<dbReference type="PANTHER" id="PTHR33879">
    <property type="entry name" value="17.6 KDA CLASS II HEAT SHOCK PROTEIN-RELATED"/>
    <property type="match status" value="1"/>
</dbReference>
<name>A0A2Z6PMG2_TRISU</name>
<dbReference type="AlphaFoldDB" id="A0A2Z6PMG2"/>
<sequence>MSMFAKKVTTVNPFAKKRSQHGVVSSTPNVNTKKQLWRLPHVFAKMLELPFPSDADISIEETPQFFRFVALCNKMNIFNAGGVRAQAIEILPGITKIVIKRFDGGDVAVAGQQEKRSSLGVDLWRFRLPPWTQPERVTAVCSGGKLSVLLESWVCLRFRESLCGPLIRFILFAHVVFYNMAEINFDSLNLDEEEELNFVVGEDTHEQHDLNLCLVGCFVYDRPKRFNSMKACLADVWRPVKGMTVKEDTQGLYLFKFFHPLDVEEVLKGGPWTFDNFTLIIDRLKIGVTLCRGDFRTPSY</sequence>
<proteinExistence type="predicted"/>
<dbReference type="PANTHER" id="PTHR33879:SF21">
    <property type="entry name" value="SHOCK 22 KDA PROTEIN, PUTATIVE-RELATED"/>
    <property type="match status" value="1"/>
</dbReference>
<reference evidence="3" key="1">
    <citation type="journal article" date="2017" name="Front. Plant Sci.">
        <title>Climate Clever Clovers: New Paradigm to Reduce the Environmental Footprint of Ruminants by Breeding Low Methanogenic Forages Utilizing Haplotype Variation.</title>
        <authorList>
            <person name="Kaur P."/>
            <person name="Appels R."/>
            <person name="Bayer P.E."/>
            <person name="Keeble-Gagnere G."/>
            <person name="Wang J."/>
            <person name="Hirakawa H."/>
            <person name="Shirasawa K."/>
            <person name="Vercoe P."/>
            <person name="Stefanova K."/>
            <person name="Durmic Z."/>
            <person name="Nichols P."/>
            <person name="Revell C."/>
            <person name="Isobe S.N."/>
            <person name="Edwards D."/>
            <person name="Erskine W."/>
        </authorList>
    </citation>
    <scope>NUCLEOTIDE SEQUENCE [LARGE SCALE GENOMIC DNA]</scope>
    <source>
        <strain evidence="3">cv. Daliak</strain>
    </source>
</reference>
<dbReference type="EMBL" id="DF974356">
    <property type="protein sequence ID" value="GAU47879.1"/>
    <property type="molecule type" value="Genomic_DNA"/>
</dbReference>
<dbReference type="OrthoDB" id="1922291at2759"/>
<evidence type="ECO:0000313" key="2">
    <source>
        <dbReference type="EMBL" id="GAU47879.1"/>
    </source>
</evidence>
<protein>
    <recommendedName>
        <fullName evidence="1">DUF4283 domain-containing protein</fullName>
    </recommendedName>
</protein>
<gene>
    <name evidence="2" type="ORF">TSUD_404510</name>
</gene>
<accession>A0A2Z6PMG2</accession>
<dbReference type="InterPro" id="IPR025558">
    <property type="entry name" value="DUF4283"/>
</dbReference>
<dbReference type="Proteomes" id="UP000242715">
    <property type="component" value="Unassembled WGS sequence"/>
</dbReference>
<organism evidence="2 3">
    <name type="scientific">Trifolium subterraneum</name>
    <name type="common">Subterranean clover</name>
    <dbReference type="NCBI Taxonomy" id="3900"/>
    <lineage>
        <taxon>Eukaryota</taxon>
        <taxon>Viridiplantae</taxon>
        <taxon>Streptophyta</taxon>
        <taxon>Embryophyta</taxon>
        <taxon>Tracheophyta</taxon>
        <taxon>Spermatophyta</taxon>
        <taxon>Magnoliopsida</taxon>
        <taxon>eudicotyledons</taxon>
        <taxon>Gunneridae</taxon>
        <taxon>Pentapetalae</taxon>
        <taxon>rosids</taxon>
        <taxon>fabids</taxon>
        <taxon>Fabales</taxon>
        <taxon>Fabaceae</taxon>
        <taxon>Papilionoideae</taxon>
        <taxon>50 kb inversion clade</taxon>
        <taxon>NPAAA clade</taxon>
        <taxon>Hologalegina</taxon>
        <taxon>IRL clade</taxon>
        <taxon>Trifolieae</taxon>
        <taxon>Trifolium</taxon>
    </lineage>
</organism>
<keyword evidence="3" id="KW-1185">Reference proteome</keyword>
<feature type="domain" description="DUF4283" evidence="1">
    <location>
        <begin position="209"/>
        <end position="285"/>
    </location>
</feature>
<evidence type="ECO:0000259" key="1">
    <source>
        <dbReference type="Pfam" id="PF14111"/>
    </source>
</evidence>
<evidence type="ECO:0000313" key="3">
    <source>
        <dbReference type="Proteomes" id="UP000242715"/>
    </source>
</evidence>
<dbReference type="Pfam" id="PF14111">
    <property type="entry name" value="DUF4283"/>
    <property type="match status" value="1"/>
</dbReference>